<organism evidence="2 3">
    <name type="scientific">Enorma shizhengliae</name>
    <dbReference type="NCBI Taxonomy" id="2606615"/>
    <lineage>
        <taxon>Bacteria</taxon>
        <taxon>Bacillati</taxon>
        <taxon>Actinomycetota</taxon>
        <taxon>Coriobacteriia</taxon>
        <taxon>Coriobacteriales</taxon>
        <taxon>Coriobacteriaceae</taxon>
        <taxon>Enorma</taxon>
    </lineage>
</organism>
<proteinExistence type="predicted"/>
<evidence type="ECO:0000313" key="2">
    <source>
        <dbReference type="EMBL" id="MRX80856.1"/>
    </source>
</evidence>
<sequence length="131" mass="14999">MRCWSRFETSFQGPPSKPMPPAMYSVSYLPTARQDLEDIARYITLALDNPEAATRTIEGIIAAAESLTSMPYRRSVYVPVRPLAHEYRTIRSGHYVAFYWVEEDTQRVTIARVLFARANVSERLAIAEQEL</sequence>
<evidence type="ECO:0000256" key="1">
    <source>
        <dbReference type="ARBA" id="ARBA00022649"/>
    </source>
</evidence>
<evidence type="ECO:0000313" key="3">
    <source>
        <dbReference type="Proteomes" id="UP000470010"/>
    </source>
</evidence>
<accession>A0A7K0GC94</accession>
<dbReference type="EMBL" id="VTFZ01000016">
    <property type="protein sequence ID" value="MRX80856.1"/>
    <property type="molecule type" value="Genomic_DNA"/>
</dbReference>
<comment type="caution">
    <text evidence="2">The sequence shown here is derived from an EMBL/GenBank/DDBJ whole genome shotgun (WGS) entry which is preliminary data.</text>
</comment>
<dbReference type="InterPro" id="IPR035093">
    <property type="entry name" value="RelE/ParE_toxin_dom_sf"/>
</dbReference>
<name>A0A7K0GC94_9ACTN</name>
<keyword evidence="1" id="KW-1277">Toxin-antitoxin system</keyword>
<dbReference type="Gene3D" id="3.30.2310.20">
    <property type="entry name" value="RelE-like"/>
    <property type="match status" value="1"/>
</dbReference>
<dbReference type="Proteomes" id="UP000470010">
    <property type="component" value="Unassembled WGS sequence"/>
</dbReference>
<dbReference type="InterPro" id="IPR007712">
    <property type="entry name" value="RelE/ParE_toxin"/>
</dbReference>
<reference evidence="3" key="1">
    <citation type="submission" date="2019-08" db="EMBL/GenBank/DDBJ databases">
        <title>Arthrobacter sp. nov., isolated from plateau pika and Tibetan wild ass.</title>
        <authorList>
            <person name="Ge Y."/>
        </authorList>
    </citation>
    <scope>NUCLEOTIDE SEQUENCE [LARGE SCALE GENOMIC DNA]</scope>
    <source>
        <strain evidence="3">HF-1365</strain>
    </source>
</reference>
<dbReference type="Pfam" id="PF05016">
    <property type="entry name" value="ParE_toxin"/>
    <property type="match status" value="1"/>
</dbReference>
<dbReference type="AlphaFoldDB" id="A0A7K0GC94"/>
<gene>
    <name evidence="2" type="ORF">GJE22_09715</name>
</gene>
<keyword evidence="3" id="KW-1185">Reference proteome</keyword>
<protein>
    <submittedName>
        <fullName evidence="2">Type II toxin-antitoxin system RelE/ParE family toxin</fullName>
    </submittedName>
</protein>